<dbReference type="PANTHER" id="PTHR42734:SF17">
    <property type="entry name" value="METAL TRANSPORT SYSTEM ATP-BINDING PROTEIN TM_0124-RELATED"/>
    <property type="match status" value="1"/>
</dbReference>
<dbReference type="KEGG" id="stur:STURON_00392"/>
<dbReference type="PANTHER" id="PTHR42734">
    <property type="entry name" value="METAL TRANSPORT SYSTEM ATP-BINDING PROTEIN TM_0124-RELATED"/>
    <property type="match status" value="1"/>
</dbReference>
<keyword evidence="4 6" id="KW-0067">ATP-binding</keyword>
<evidence type="ECO:0000256" key="2">
    <source>
        <dbReference type="ARBA" id="ARBA00022448"/>
    </source>
</evidence>
<dbReference type="SUPFAM" id="SSF52540">
    <property type="entry name" value="P-loop containing nucleoside triphosphate hydrolases"/>
    <property type="match status" value="1"/>
</dbReference>
<reference evidence="6 7" key="1">
    <citation type="journal article" date="2015" name="Genome Announc.">
        <title>Complete Genome Sequence of Spiroplasma turonicum Strain Tab4cT, a Parasite of a Horse Fly, Haematopota sp. (Diptera: Tabanidae).</title>
        <authorList>
            <person name="Davis R.E."/>
            <person name="Shao J."/>
            <person name="Zhao Y."/>
            <person name="Gasparich G.E."/>
            <person name="Gaynor B.J."/>
            <person name="Donofrio N."/>
        </authorList>
    </citation>
    <scope>NUCLEOTIDE SEQUENCE [LARGE SCALE GENOMIC DNA]</scope>
    <source>
        <strain evidence="6 7">Tab4c</strain>
    </source>
</reference>
<keyword evidence="2" id="KW-0813">Transport</keyword>
<dbReference type="EMBL" id="CP012328">
    <property type="protein sequence ID" value="AKU79638.1"/>
    <property type="molecule type" value="Genomic_DNA"/>
</dbReference>
<dbReference type="GO" id="GO:0005524">
    <property type="term" value="F:ATP binding"/>
    <property type="evidence" value="ECO:0007669"/>
    <property type="project" value="UniProtKB-KW"/>
</dbReference>
<evidence type="ECO:0000313" key="7">
    <source>
        <dbReference type="Proteomes" id="UP000067243"/>
    </source>
</evidence>
<gene>
    <name evidence="6" type="ORF">STURON_00392</name>
</gene>
<protein>
    <submittedName>
        <fullName evidence="6">ABC transporter ATP-binding protein</fullName>
    </submittedName>
</protein>
<dbReference type="PROSITE" id="PS50893">
    <property type="entry name" value="ABC_TRANSPORTER_2"/>
    <property type="match status" value="1"/>
</dbReference>
<sequence length="234" mass="27117">MIKLINVQKKVKNKIILNNINLEVNKNDIIGIVGENGSGKSTLLKTILGLKQATKGEIIYNEKSFSYFPDVNNMITSLIPLDLISHYCYINNIKFKEIKKRYDFLINELNLNSLIKTNMKNLSTGEKKRIYMLIILLIKKSTFFFDEPTDNLDKEYNKIFDSILEDLILKDSTIVVVSHSYDFLEKFINKLIVLNEGKIIYNDKFNKGDNIKNILLNLKNKSIEVNQQSSLVNW</sequence>
<keyword evidence="3" id="KW-0547">Nucleotide-binding</keyword>
<dbReference type="InterPro" id="IPR027417">
    <property type="entry name" value="P-loop_NTPase"/>
</dbReference>
<comment type="similarity">
    <text evidence="1">Belongs to the ABC transporter superfamily.</text>
</comment>
<evidence type="ECO:0000259" key="5">
    <source>
        <dbReference type="PROSITE" id="PS50893"/>
    </source>
</evidence>
<dbReference type="RefSeq" id="WP_075048234.1">
    <property type="nucleotide sequence ID" value="NZ_CP012328.1"/>
</dbReference>
<feature type="domain" description="ABC transporter" evidence="5">
    <location>
        <begin position="2"/>
        <end position="221"/>
    </location>
</feature>
<organism evidence="6 7">
    <name type="scientific">Spiroplasma turonicum</name>
    <dbReference type="NCBI Taxonomy" id="216946"/>
    <lineage>
        <taxon>Bacteria</taxon>
        <taxon>Bacillati</taxon>
        <taxon>Mycoplasmatota</taxon>
        <taxon>Mollicutes</taxon>
        <taxon>Entomoplasmatales</taxon>
        <taxon>Spiroplasmataceae</taxon>
        <taxon>Spiroplasma</taxon>
    </lineage>
</organism>
<dbReference type="InterPro" id="IPR003593">
    <property type="entry name" value="AAA+_ATPase"/>
</dbReference>
<dbReference type="PATRIC" id="fig|216946.3.peg.392"/>
<dbReference type="STRING" id="216946.STURO_v1c03910"/>
<dbReference type="AlphaFoldDB" id="A0A0K1P5Q4"/>
<keyword evidence="7" id="KW-1185">Reference proteome</keyword>
<dbReference type="OrthoDB" id="9775135at2"/>
<dbReference type="Pfam" id="PF00005">
    <property type="entry name" value="ABC_tran"/>
    <property type="match status" value="1"/>
</dbReference>
<name>A0A0K1P5Q4_9MOLU</name>
<dbReference type="Gene3D" id="3.40.50.300">
    <property type="entry name" value="P-loop containing nucleotide triphosphate hydrolases"/>
    <property type="match status" value="1"/>
</dbReference>
<proteinExistence type="inferred from homology"/>
<dbReference type="InterPro" id="IPR003439">
    <property type="entry name" value="ABC_transporter-like_ATP-bd"/>
</dbReference>
<evidence type="ECO:0000256" key="1">
    <source>
        <dbReference type="ARBA" id="ARBA00005417"/>
    </source>
</evidence>
<evidence type="ECO:0000256" key="3">
    <source>
        <dbReference type="ARBA" id="ARBA00022741"/>
    </source>
</evidence>
<evidence type="ECO:0000313" key="6">
    <source>
        <dbReference type="EMBL" id="AKU79638.1"/>
    </source>
</evidence>
<accession>A0A0K1P5Q4</accession>
<dbReference type="Proteomes" id="UP000067243">
    <property type="component" value="Chromosome"/>
</dbReference>
<dbReference type="SMART" id="SM00382">
    <property type="entry name" value="AAA"/>
    <property type="match status" value="1"/>
</dbReference>
<dbReference type="InterPro" id="IPR050153">
    <property type="entry name" value="Metal_Ion_Import_ABC"/>
</dbReference>
<evidence type="ECO:0000256" key="4">
    <source>
        <dbReference type="ARBA" id="ARBA00022840"/>
    </source>
</evidence>
<dbReference type="GO" id="GO:0016887">
    <property type="term" value="F:ATP hydrolysis activity"/>
    <property type="evidence" value="ECO:0007669"/>
    <property type="project" value="InterPro"/>
</dbReference>